<keyword evidence="1" id="KW-0812">Transmembrane</keyword>
<dbReference type="Proteomes" id="UP000515819">
    <property type="component" value="Chromosome"/>
</dbReference>
<dbReference type="KEGG" id="wcp:H9Q76_13425"/>
<dbReference type="InterPro" id="IPR018674">
    <property type="entry name" value="DUF2142_membrane"/>
</dbReference>
<gene>
    <name evidence="2" type="ORF">H9Q76_13425</name>
</gene>
<feature type="transmembrane region" description="Helical" evidence="1">
    <location>
        <begin position="284"/>
        <end position="312"/>
    </location>
</feature>
<feature type="transmembrane region" description="Helical" evidence="1">
    <location>
        <begin position="516"/>
        <end position="536"/>
    </location>
</feature>
<dbReference type="RefSeq" id="WP_249321302.1">
    <property type="nucleotide sequence ID" value="NZ_CP060632.1"/>
</dbReference>
<keyword evidence="1" id="KW-1133">Transmembrane helix</keyword>
<feature type="transmembrane region" description="Helical" evidence="1">
    <location>
        <begin position="481"/>
        <end position="504"/>
    </location>
</feature>
<feature type="transmembrane region" description="Helical" evidence="1">
    <location>
        <begin position="83"/>
        <end position="103"/>
    </location>
</feature>
<keyword evidence="1" id="KW-0472">Membrane</keyword>
<dbReference type="Pfam" id="PF09913">
    <property type="entry name" value="DUF2142"/>
    <property type="match status" value="1"/>
</dbReference>
<accession>A0A7G9FMA6</accession>
<sequence>MEVKEKNPNRIIKLCVIIGLLLITLVMGVYMINVAYHKIDNQNGVDAYFILHCIAYGLLFVLLAFVSIQAMFGTKWKTSFEKLFLPMIIVLGFLYLLIIPIMVVPDEYVHIYTAYDMSDVMMGTHDAETVMMRQADNEHMYNARGITKEDYNSQYEGLFQRPEKTNLIKTAHVSTQSPRYLYILSGLGITIGRLLGASTTMLYLLGRLMNLLAFIAAAYYAIKRIPFGKGIVMVWALLPITLQQVCSFSYDSQLFALCILVIATTMSAVYGQETNRRSKLVNNIVMVLSSLLLLPCKGFSLLPLVVLPLMLIPRILQQHKDKVDAVKQKIKPWMKVLMIVIAGIFVVACVMVLVLVVRRWLQPENINSTYIAWSDSKGYTMGYFLKNPIQFFEILLNTLWYESGKHIQQMLGNYLGWLDIEVPLVFVIGFLLLLLYVSIRKENEEQLITVGDRIWMLLVFVGVSGLAVAAMLLYWTPYQFVVVAGVQGRYFLPALVVGLLAVRTKRTCVSRNADQYAAMWTVFLQMYVITAIFRAVNNV</sequence>
<feature type="transmembrane region" description="Helical" evidence="1">
    <location>
        <begin position="333"/>
        <end position="357"/>
    </location>
</feature>
<evidence type="ECO:0000313" key="3">
    <source>
        <dbReference type="Proteomes" id="UP000515819"/>
    </source>
</evidence>
<feature type="transmembrane region" description="Helical" evidence="1">
    <location>
        <begin position="179"/>
        <end position="195"/>
    </location>
</feature>
<name>A0A7G9FMA6_9FIRM</name>
<keyword evidence="3" id="KW-1185">Reference proteome</keyword>
<dbReference type="EMBL" id="CP060632">
    <property type="protein sequence ID" value="QNL99687.1"/>
    <property type="molecule type" value="Genomic_DNA"/>
</dbReference>
<feature type="transmembrane region" description="Helical" evidence="1">
    <location>
        <begin position="226"/>
        <end position="242"/>
    </location>
</feature>
<feature type="transmembrane region" description="Helical" evidence="1">
    <location>
        <begin position="254"/>
        <end position="272"/>
    </location>
</feature>
<feature type="transmembrane region" description="Helical" evidence="1">
    <location>
        <begin position="12"/>
        <end position="36"/>
    </location>
</feature>
<evidence type="ECO:0000313" key="2">
    <source>
        <dbReference type="EMBL" id="QNL99687.1"/>
    </source>
</evidence>
<proteinExistence type="predicted"/>
<reference evidence="2 3" key="1">
    <citation type="submission" date="2020-08" db="EMBL/GenBank/DDBJ databases">
        <authorList>
            <person name="Liu C."/>
            <person name="Sun Q."/>
        </authorList>
    </citation>
    <scope>NUCLEOTIDE SEQUENCE [LARGE SCALE GENOMIC DNA]</scope>
    <source>
        <strain evidence="2 3">NSJ-4</strain>
    </source>
</reference>
<protein>
    <submittedName>
        <fullName evidence="2">DUF2142 domain-containing protein</fullName>
    </submittedName>
</protein>
<feature type="transmembrane region" description="Helical" evidence="1">
    <location>
        <begin position="48"/>
        <end position="71"/>
    </location>
</feature>
<feature type="transmembrane region" description="Helical" evidence="1">
    <location>
        <begin position="420"/>
        <end position="439"/>
    </location>
</feature>
<dbReference type="AlphaFoldDB" id="A0A7G9FMA6"/>
<organism evidence="2 3">
    <name type="scientific">Wujia chipingensis</name>
    <dbReference type="NCBI Taxonomy" id="2763670"/>
    <lineage>
        <taxon>Bacteria</taxon>
        <taxon>Bacillati</taxon>
        <taxon>Bacillota</taxon>
        <taxon>Clostridia</taxon>
        <taxon>Lachnospirales</taxon>
        <taxon>Lachnospiraceae</taxon>
        <taxon>Wujia</taxon>
    </lineage>
</organism>
<feature type="transmembrane region" description="Helical" evidence="1">
    <location>
        <begin position="454"/>
        <end position="475"/>
    </location>
</feature>
<evidence type="ECO:0000256" key="1">
    <source>
        <dbReference type="SAM" id="Phobius"/>
    </source>
</evidence>